<evidence type="ECO:0000313" key="3">
    <source>
        <dbReference type="Proteomes" id="UP001165065"/>
    </source>
</evidence>
<reference evidence="3" key="1">
    <citation type="journal article" date="2023" name="Commun. Biol.">
        <title>Genome analysis of Parmales, the sister group of diatoms, reveals the evolutionary specialization of diatoms from phago-mixotrophs to photoautotrophs.</title>
        <authorList>
            <person name="Ban H."/>
            <person name="Sato S."/>
            <person name="Yoshikawa S."/>
            <person name="Yamada K."/>
            <person name="Nakamura Y."/>
            <person name="Ichinomiya M."/>
            <person name="Sato N."/>
            <person name="Blanc-Mathieu R."/>
            <person name="Endo H."/>
            <person name="Kuwata A."/>
            <person name="Ogata H."/>
        </authorList>
    </citation>
    <scope>NUCLEOTIDE SEQUENCE [LARGE SCALE GENOMIC DNA]</scope>
</reference>
<evidence type="ECO:0000313" key="2">
    <source>
        <dbReference type="EMBL" id="GMI28765.1"/>
    </source>
</evidence>
<protein>
    <submittedName>
        <fullName evidence="2">Uncharacterized protein</fullName>
    </submittedName>
</protein>
<sequence>MGKQTGFGRLSTPKCANKPPHELPPPLGTSYVEKFKSSSWWTDSSKTTRVRRTTTLSTVTVTFVTATVDTTTAEDVDGGYLVTCAHPTTYYDACVPVRALIMEDHEIRKNCKVYHVGVYAVEQGGDHFDPDSRNAVAKDGVHNLDIAIAVEWGKNGSGVGKEVTSAGEGNINSEINATCSDCVIL</sequence>
<proteinExistence type="predicted"/>
<name>A0A9W7G1C1_9STRA</name>
<gene>
    <name evidence="2" type="ORF">TrCOL_g2177</name>
</gene>
<keyword evidence="3" id="KW-1185">Reference proteome</keyword>
<accession>A0A9W7G1C1</accession>
<feature type="region of interest" description="Disordered" evidence="1">
    <location>
        <begin position="1"/>
        <end position="30"/>
    </location>
</feature>
<dbReference type="AlphaFoldDB" id="A0A9W7G1C1"/>
<organism evidence="2 3">
    <name type="scientific">Triparma columacea</name>
    <dbReference type="NCBI Taxonomy" id="722753"/>
    <lineage>
        <taxon>Eukaryota</taxon>
        <taxon>Sar</taxon>
        <taxon>Stramenopiles</taxon>
        <taxon>Ochrophyta</taxon>
        <taxon>Bolidophyceae</taxon>
        <taxon>Parmales</taxon>
        <taxon>Triparmaceae</taxon>
        <taxon>Triparma</taxon>
    </lineage>
</organism>
<comment type="caution">
    <text evidence="2">The sequence shown here is derived from an EMBL/GenBank/DDBJ whole genome shotgun (WGS) entry which is preliminary data.</text>
</comment>
<dbReference type="Proteomes" id="UP001165065">
    <property type="component" value="Unassembled WGS sequence"/>
</dbReference>
<dbReference type="EMBL" id="BRYA01000669">
    <property type="protein sequence ID" value="GMI28765.1"/>
    <property type="molecule type" value="Genomic_DNA"/>
</dbReference>
<evidence type="ECO:0000256" key="1">
    <source>
        <dbReference type="SAM" id="MobiDB-lite"/>
    </source>
</evidence>